<comment type="catalytic activity">
    <reaction evidence="1">
        <text>ATP + protein L-histidine = ADP + protein N-phospho-L-histidine.</text>
        <dbReference type="EC" id="2.7.13.3"/>
    </reaction>
</comment>
<dbReference type="EC" id="2.7.13.3" evidence="2"/>
<keyword evidence="8" id="KW-0902">Two-component regulatory system</keyword>
<feature type="transmembrane region" description="Helical" evidence="9">
    <location>
        <begin position="267"/>
        <end position="292"/>
    </location>
</feature>
<feature type="transmembrane region" description="Helical" evidence="9">
    <location>
        <begin position="167"/>
        <end position="189"/>
    </location>
</feature>
<evidence type="ECO:0000313" key="12">
    <source>
        <dbReference type="EMBL" id="GIF60553.1"/>
    </source>
</evidence>
<feature type="transmembrane region" description="Helical" evidence="9">
    <location>
        <begin position="37"/>
        <end position="56"/>
    </location>
</feature>
<dbReference type="SUPFAM" id="SSF55874">
    <property type="entry name" value="ATPase domain of HSP90 chaperone/DNA topoisomerase II/histidine kinase"/>
    <property type="match status" value="1"/>
</dbReference>
<name>A0ABQ4CCQ9_9ACTN</name>
<dbReference type="EMBL" id="BONC01000070">
    <property type="protein sequence ID" value="GIF60553.1"/>
    <property type="molecule type" value="Genomic_DNA"/>
</dbReference>
<evidence type="ECO:0000256" key="7">
    <source>
        <dbReference type="ARBA" id="ARBA00022840"/>
    </source>
</evidence>
<keyword evidence="3" id="KW-0597">Phosphoprotein</keyword>
<dbReference type="PANTHER" id="PTHR24421:SF10">
    <property type="entry name" value="NITRATE_NITRITE SENSOR PROTEIN NARQ"/>
    <property type="match status" value="1"/>
</dbReference>
<dbReference type="Pfam" id="PF07730">
    <property type="entry name" value="HisKA_3"/>
    <property type="match status" value="1"/>
</dbReference>
<feature type="transmembrane region" description="Helical" evidence="9">
    <location>
        <begin position="12"/>
        <end position="31"/>
    </location>
</feature>
<dbReference type="InterPro" id="IPR050482">
    <property type="entry name" value="Sensor_HK_TwoCompSys"/>
</dbReference>
<keyword evidence="7" id="KW-0067">ATP-binding</keyword>
<feature type="transmembrane region" description="Helical" evidence="9">
    <location>
        <begin position="236"/>
        <end position="255"/>
    </location>
</feature>
<feature type="transmembrane region" description="Helical" evidence="9">
    <location>
        <begin position="63"/>
        <end position="81"/>
    </location>
</feature>
<dbReference type="Pfam" id="PF02518">
    <property type="entry name" value="HATPase_c"/>
    <property type="match status" value="1"/>
</dbReference>
<dbReference type="InterPro" id="IPR003594">
    <property type="entry name" value="HATPase_dom"/>
</dbReference>
<dbReference type="CDD" id="cd16917">
    <property type="entry name" value="HATPase_UhpB-NarQ-NarX-like"/>
    <property type="match status" value="1"/>
</dbReference>
<feature type="transmembrane region" description="Helical" evidence="9">
    <location>
        <begin position="298"/>
        <end position="315"/>
    </location>
</feature>
<keyword evidence="9" id="KW-0812">Transmembrane</keyword>
<feature type="transmembrane region" description="Helical" evidence="9">
    <location>
        <begin position="129"/>
        <end position="147"/>
    </location>
</feature>
<evidence type="ECO:0000256" key="4">
    <source>
        <dbReference type="ARBA" id="ARBA00022679"/>
    </source>
</evidence>
<dbReference type="RefSeq" id="WP_203707371.1">
    <property type="nucleotide sequence ID" value="NZ_BAAALU010000002.1"/>
</dbReference>
<keyword evidence="13" id="KW-1185">Reference proteome</keyword>
<evidence type="ECO:0000313" key="13">
    <source>
        <dbReference type="Proteomes" id="UP000624325"/>
    </source>
</evidence>
<feature type="transmembrane region" description="Helical" evidence="9">
    <location>
        <begin position="101"/>
        <end position="122"/>
    </location>
</feature>
<keyword evidence="9" id="KW-0472">Membrane</keyword>
<evidence type="ECO:0000256" key="8">
    <source>
        <dbReference type="ARBA" id="ARBA00023012"/>
    </source>
</evidence>
<dbReference type="Gene3D" id="1.20.5.1930">
    <property type="match status" value="1"/>
</dbReference>
<keyword evidence="5" id="KW-0547">Nucleotide-binding</keyword>
<evidence type="ECO:0000256" key="6">
    <source>
        <dbReference type="ARBA" id="ARBA00022777"/>
    </source>
</evidence>
<feature type="transmembrane region" description="Helical" evidence="9">
    <location>
        <begin position="209"/>
        <end position="230"/>
    </location>
</feature>
<feature type="domain" description="Signal transduction histidine kinase subgroup 3 dimerisation and phosphoacceptor" evidence="11">
    <location>
        <begin position="457"/>
        <end position="521"/>
    </location>
</feature>
<feature type="domain" description="Histidine kinase/HSP90-like ATPase" evidence="10">
    <location>
        <begin position="559"/>
        <end position="641"/>
    </location>
</feature>
<evidence type="ECO:0000259" key="10">
    <source>
        <dbReference type="Pfam" id="PF02518"/>
    </source>
</evidence>
<dbReference type="Gene3D" id="3.30.565.10">
    <property type="entry name" value="Histidine kinase-like ATPase, C-terminal domain"/>
    <property type="match status" value="1"/>
</dbReference>
<dbReference type="PANTHER" id="PTHR24421">
    <property type="entry name" value="NITRATE/NITRITE SENSOR PROTEIN NARX-RELATED"/>
    <property type="match status" value="1"/>
</dbReference>
<protein>
    <recommendedName>
        <fullName evidence="2">histidine kinase</fullName>
        <ecNumber evidence="2">2.7.13.3</ecNumber>
    </recommendedName>
</protein>
<reference evidence="12 13" key="1">
    <citation type="submission" date="2021-01" db="EMBL/GenBank/DDBJ databases">
        <title>Whole genome shotgun sequence of Asanoa iriomotensis NBRC 100142.</title>
        <authorList>
            <person name="Komaki H."/>
            <person name="Tamura T."/>
        </authorList>
    </citation>
    <scope>NUCLEOTIDE SEQUENCE [LARGE SCALE GENOMIC DNA]</scope>
    <source>
        <strain evidence="12 13">NBRC 100142</strain>
    </source>
</reference>
<evidence type="ECO:0000256" key="1">
    <source>
        <dbReference type="ARBA" id="ARBA00000085"/>
    </source>
</evidence>
<keyword evidence="6" id="KW-0418">Kinase</keyword>
<dbReference type="InterPro" id="IPR011712">
    <property type="entry name" value="Sig_transdc_His_kin_sub3_dim/P"/>
</dbReference>
<evidence type="ECO:0000256" key="2">
    <source>
        <dbReference type="ARBA" id="ARBA00012438"/>
    </source>
</evidence>
<accession>A0ABQ4CCQ9</accession>
<sequence length="643" mass="68460">MALPTLRPLPATLLAVTTLGVVAGVGLSWGLEPAYDTLFNALFSTLTVAVGALILTRHPAHTIGWLLCALGLANGLTAELPQGWGLRAAAESWPGAATAQWLGLWTFVLQGPVLVLLFLSFPSGQSKRWVVWPTTAATAALAAGWALDPDLGRYLVDGRNPYAAPGLPTDALFAVGLVALAVAMTMALVDVVTRLRRSAGVERQQLKWFTLATGFVAVVLPSATALWSLTPLVHPLPLIALTAWPVAIGVAILRHRLYDVDLVISRAFTGAVLTVVLALVYVGSTLVIGALAGRGSPWATAVSTLLAATAFKFLYQRVRRRVDSRFRPAHHAALAAIGEFIEALRADQVEPEQIVDALRTALDDPALELSFVLPPGTGPLAAEPDDTHETHAVRRGGITLAEIRWHPRTEEQRRLLPAVVAAAGLAIEMARLRVELRQRLDEVEASRARIVAVADEERRRIERNLHDGAQQRLVSIGLALRHAQHQVGPSAAASRTLDDAIAQITHAIDELRDLAQGLHPALDAGLRPALHELATRAPLPVNVVATPERFPSEVEAAAYFVACEGLTNAVKHARAQHVVLRVAREDGRCVVSVTDNGVGGARPHNGSGLTGLSDRVAARGGRLRIDTTTGLGTVLTAEFPCAS</sequence>
<keyword evidence="9" id="KW-1133">Transmembrane helix</keyword>
<evidence type="ECO:0000256" key="3">
    <source>
        <dbReference type="ARBA" id="ARBA00022553"/>
    </source>
</evidence>
<dbReference type="Proteomes" id="UP000624325">
    <property type="component" value="Unassembled WGS sequence"/>
</dbReference>
<keyword evidence="4" id="KW-0808">Transferase</keyword>
<organism evidence="12 13">
    <name type="scientific">Asanoa iriomotensis</name>
    <dbReference type="NCBI Taxonomy" id="234613"/>
    <lineage>
        <taxon>Bacteria</taxon>
        <taxon>Bacillati</taxon>
        <taxon>Actinomycetota</taxon>
        <taxon>Actinomycetes</taxon>
        <taxon>Micromonosporales</taxon>
        <taxon>Micromonosporaceae</taxon>
        <taxon>Asanoa</taxon>
    </lineage>
</organism>
<evidence type="ECO:0000259" key="11">
    <source>
        <dbReference type="Pfam" id="PF07730"/>
    </source>
</evidence>
<proteinExistence type="predicted"/>
<gene>
    <name evidence="12" type="ORF">Air01nite_66480</name>
</gene>
<evidence type="ECO:0000256" key="9">
    <source>
        <dbReference type="SAM" id="Phobius"/>
    </source>
</evidence>
<evidence type="ECO:0000256" key="5">
    <source>
        <dbReference type="ARBA" id="ARBA00022741"/>
    </source>
</evidence>
<dbReference type="InterPro" id="IPR036890">
    <property type="entry name" value="HATPase_C_sf"/>
</dbReference>
<comment type="caution">
    <text evidence="12">The sequence shown here is derived from an EMBL/GenBank/DDBJ whole genome shotgun (WGS) entry which is preliminary data.</text>
</comment>